<feature type="transmembrane region" description="Helical" evidence="1">
    <location>
        <begin position="7"/>
        <end position="31"/>
    </location>
</feature>
<evidence type="ECO:0000313" key="3">
    <source>
        <dbReference type="Proteomes" id="UP001374584"/>
    </source>
</evidence>
<keyword evidence="1" id="KW-0812">Transmembrane</keyword>
<protein>
    <recommendedName>
        <fullName evidence="4">Transmembrane protein</fullName>
    </recommendedName>
</protein>
<gene>
    <name evidence="2" type="ORF">VNO80_03425</name>
</gene>
<sequence>MDIRICMYYFFFSLSLSLCNLSHSSFIITIIMGCNGDMLAIFSLINLMNEIPSLSMNNVVALDHIMLLWFGLRTLTWSWKVMVCLFVLGVWVWLNLGGEVTLAMLVLICIEEYVTGWSRLKKAQKRAFMV</sequence>
<proteinExistence type="predicted"/>
<evidence type="ECO:0008006" key="4">
    <source>
        <dbReference type="Google" id="ProtNLM"/>
    </source>
</evidence>
<reference evidence="2 3" key="1">
    <citation type="submission" date="2024-01" db="EMBL/GenBank/DDBJ databases">
        <title>The genomes of 5 underutilized Papilionoideae crops provide insights into root nodulation and disease resistanc.</title>
        <authorList>
            <person name="Jiang F."/>
        </authorList>
    </citation>
    <scope>NUCLEOTIDE SEQUENCE [LARGE SCALE GENOMIC DNA]</scope>
    <source>
        <strain evidence="2">JINMINGXINNONG_FW02</strain>
        <tissue evidence="2">Leaves</tissue>
    </source>
</reference>
<feature type="transmembrane region" description="Helical" evidence="1">
    <location>
        <begin position="77"/>
        <end position="94"/>
    </location>
</feature>
<evidence type="ECO:0000256" key="1">
    <source>
        <dbReference type="SAM" id="Phobius"/>
    </source>
</evidence>
<dbReference type="EMBL" id="JAYMYR010000002">
    <property type="protein sequence ID" value="KAK7377989.1"/>
    <property type="molecule type" value="Genomic_DNA"/>
</dbReference>
<comment type="caution">
    <text evidence="2">The sequence shown here is derived from an EMBL/GenBank/DDBJ whole genome shotgun (WGS) entry which is preliminary data.</text>
</comment>
<dbReference type="AlphaFoldDB" id="A0AAN9RN13"/>
<evidence type="ECO:0000313" key="2">
    <source>
        <dbReference type="EMBL" id="KAK7377989.1"/>
    </source>
</evidence>
<dbReference type="Proteomes" id="UP001374584">
    <property type="component" value="Unassembled WGS sequence"/>
</dbReference>
<keyword evidence="3" id="KW-1185">Reference proteome</keyword>
<keyword evidence="1" id="KW-1133">Transmembrane helix</keyword>
<keyword evidence="1" id="KW-0472">Membrane</keyword>
<dbReference type="PROSITE" id="PS51257">
    <property type="entry name" value="PROKAR_LIPOPROTEIN"/>
    <property type="match status" value="1"/>
</dbReference>
<accession>A0AAN9RN13</accession>
<name>A0AAN9RN13_PHACN</name>
<organism evidence="2 3">
    <name type="scientific">Phaseolus coccineus</name>
    <name type="common">Scarlet runner bean</name>
    <name type="synonym">Phaseolus multiflorus</name>
    <dbReference type="NCBI Taxonomy" id="3886"/>
    <lineage>
        <taxon>Eukaryota</taxon>
        <taxon>Viridiplantae</taxon>
        <taxon>Streptophyta</taxon>
        <taxon>Embryophyta</taxon>
        <taxon>Tracheophyta</taxon>
        <taxon>Spermatophyta</taxon>
        <taxon>Magnoliopsida</taxon>
        <taxon>eudicotyledons</taxon>
        <taxon>Gunneridae</taxon>
        <taxon>Pentapetalae</taxon>
        <taxon>rosids</taxon>
        <taxon>fabids</taxon>
        <taxon>Fabales</taxon>
        <taxon>Fabaceae</taxon>
        <taxon>Papilionoideae</taxon>
        <taxon>50 kb inversion clade</taxon>
        <taxon>NPAAA clade</taxon>
        <taxon>indigoferoid/millettioid clade</taxon>
        <taxon>Phaseoleae</taxon>
        <taxon>Phaseolus</taxon>
    </lineage>
</organism>